<feature type="compositionally biased region" description="Basic and acidic residues" evidence="1">
    <location>
        <begin position="13"/>
        <end position="24"/>
    </location>
</feature>
<dbReference type="EMBL" id="WNWS01000023">
    <property type="protein sequence ID" value="KAE9986967.1"/>
    <property type="molecule type" value="Genomic_DNA"/>
</dbReference>
<organism evidence="2 3">
    <name type="scientific">Venturia inaequalis</name>
    <name type="common">Apple scab fungus</name>
    <dbReference type="NCBI Taxonomy" id="5025"/>
    <lineage>
        <taxon>Eukaryota</taxon>
        <taxon>Fungi</taxon>
        <taxon>Dikarya</taxon>
        <taxon>Ascomycota</taxon>
        <taxon>Pezizomycotina</taxon>
        <taxon>Dothideomycetes</taxon>
        <taxon>Pleosporomycetidae</taxon>
        <taxon>Venturiales</taxon>
        <taxon>Venturiaceae</taxon>
        <taxon>Venturia</taxon>
    </lineage>
</organism>
<evidence type="ECO:0000313" key="2">
    <source>
        <dbReference type="EMBL" id="KAE9986967.1"/>
    </source>
</evidence>
<evidence type="ECO:0000313" key="3">
    <source>
        <dbReference type="Proteomes" id="UP000447873"/>
    </source>
</evidence>
<feature type="region of interest" description="Disordered" evidence="1">
    <location>
        <begin position="1"/>
        <end position="35"/>
    </location>
</feature>
<name>A0A8H3ZB57_VENIN</name>
<feature type="region of interest" description="Disordered" evidence="1">
    <location>
        <begin position="104"/>
        <end position="123"/>
    </location>
</feature>
<gene>
    <name evidence="2" type="ORF">EG328_004099</name>
</gene>
<feature type="compositionally biased region" description="Polar residues" evidence="1">
    <location>
        <begin position="112"/>
        <end position="123"/>
    </location>
</feature>
<protein>
    <submittedName>
        <fullName evidence="2">Uncharacterized protein</fullName>
    </submittedName>
</protein>
<comment type="caution">
    <text evidence="2">The sequence shown here is derived from an EMBL/GenBank/DDBJ whole genome shotgun (WGS) entry which is preliminary data.</text>
</comment>
<proteinExistence type="predicted"/>
<evidence type="ECO:0000256" key="1">
    <source>
        <dbReference type="SAM" id="MobiDB-lite"/>
    </source>
</evidence>
<reference evidence="2 3" key="1">
    <citation type="submission" date="2018-12" db="EMBL/GenBank/DDBJ databases">
        <title>Venturia inaequalis Genome Resource.</title>
        <authorList>
            <person name="Lichtner F.J."/>
        </authorList>
    </citation>
    <scope>NUCLEOTIDE SEQUENCE [LARGE SCALE GENOMIC DNA]</scope>
    <source>
        <strain evidence="2 3">120213</strain>
    </source>
</reference>
<feature type="compositionally biased region" description="Basic residues" evidence="1">
    <location>
        <begin position="440"/>
        <end position="451"/>
    </location>
</feature>
<dbReference type="Proteomes" id="UP000447873">
    <property type="component" value="Unassembled WGS sequence"/>
</dbReference>
<feature type="region of interest" description="Disordered" evidence="1">
    <location>
        <begin position="59"/>
        <end position="82"/>
    </location>
</feature>
<feature type="region of interest" description="Disordered" evidence="1">
    <location>
        <begin position="396"/>
        <end position="451"/>
    </location>
</feature>
<sequence length="451" mass="50770">MPIKNQRANNKRRAQESAVDERSAKRQQHLQRSPPEFWESLSRIPLCYRALRELERRNSENIETPKTRPLFPQNRLKPSSRDLRSAAKSSWCHIEHTTMTPRSIKKTRGSMRGSTTASISSTRSYTSKDAAFEMALIDARYYPHGFEGSDDEEPLPGDLEDIRDRLQASRSSLSPSRFTAIDFRSFQKANMRALSEMNTVKSVLPLILSTKPTGMVGEDLPFNNIEPLAANISNPKPDYYNGSRPDQVHPKVREDLNKTIIPSTYAHRPLVPNFFLEAKGPNGKPSEMRLQITQDLAVGTRAAHHVQTYKEEPIYNDKTHAFGSTYHAGTGTLQLYAMHATQLPSEPPKYHTTQIDAYSLTGNLEGCRQGLRAVRNLQVLAMERRKEMICIANERAIESDGDPDDPVVSSQEIDPAGSQSDQLPASRHIPAKRTSTISQPRRKSKRLAQSG</sequence>
<dbReference type="AlphaFoldDB" id="A0A8H3ZB57"/>
<accession>A0A8H3ZB57</accession>